<proteinExistence type="predicted"/>
<comment type="caution">
    <text evidence="2">The sequence shown here is derived from an EMBL/GenBank/DDBJ whole genome shotgun (WGS) entry which is preliminary data.</text>
</comment>
<keyword evidence="1" id="KW-1133">Transmembrane helix</keyword>
<keyword evidence="1" id="KW-0812">Transmembrane</keyword>
<dbReference type="PATRIC" id="fig|446692.4.peg.2080"/>
<protein>
    <submittedName>
        <fullName evidence="2">Uncharacterized protein</fullName>
    </submittedName>
</protein>
<evidence type="ECO:0000313" key="2">
    <source>
        <dbReference type="EMBL" id="KXV61400.1"/>
    </source>
</evidence>
<dbReference type="EMBL" id="LHZU01000085">
    <property type="protein sequence ID" value="KXV61400.1"/>
    <property type="molecule type" value="Genomic_DNA"/>
</dbReference>
<accession>A0A149U7P4</accession>
<name>A0A149U7P4_9PROT</name>
<dbReference type="AlphaFoldDB" id="A0A149U7P4"/>
<evidence type="ECO:0000256" key="1">
    <source>
        <dbReference type="SAM" id="Phobius"/>
    </source>
</evidence>
<dbReference type="Proteomes" id="UP000075360">
    <property type="component" value="Unassembled WGS sequence"/>
</dbReference>
<organism evidence="2 3">
    <name type="scientific">Acetobacter senegalensis</name>
    <dbReference type="NCBI Taxonomy" id="446692"/>
    <lineage>
        <taxon>Bacteria</taxon>
        <taxon>Pseudomonadati</taxon>
        <taxon>Pseudomonadota</taxon>
        <taxon>Alphaproteobacteria</taxon>
        <taxon>Acetobacterales</taxon>
        <taxon>Acetobacteraceae</taxon>
        <taxon>Acetobacter</taxon>
    </lineage>
</organism>
<dbReference type="RefSeq" id="WP_061470421.1">
    <property type="nucleotide sequence ID" value="NZ_LHZU01000085.1"/>
</dbReference>
<evidence type="ECO:0000313" key="3">
    <source>
        <dbReference type="Proteomes" id="UP000075360"/>
    </source>
</evidence>
<keyword evidence="1" id="KW-0472">Membrane</keyword>
<gene>
    <name evidence="2" type="ORF">AD948_01830</name>
</gene>
<reference evidence="2 3" key="1">
    <citation type="submission" date="2015-06" db="EMBL/GenBank/DDBJ databases">
        <title>Improved classification and identification of acetic acid bacteria using matrix-assisted laser desorption/ionization time-of-flight mass spectrometry; Gluconobacter nephelii and Gluconobacter uchimurae are later heterotypic synonyms of Gluconobacter japonicus and Gluconobacter oxydans, respectively.</title>
        <authorList>
            <person name="Li L."/>
            <person name="Cleenwerck I."/>
            <person name="De Vuyst L."/>
            <person name="Vandamme P."/>
        </authorList>
    </citation>
    <scope>NUCLEOTIDE SEQUENCE [LARGE SCALE GENOMIC DNA]</scope>
    <source>
        <strain evidence="2 3">LMG 23690</strain>
    </source>
</reference>
<feature type="transmembrane region" description="Helical" evidence="1">
    <location>
        <begin position="113"/>
        <end position="130"/>
    </location>
</feature>
<sequence>MRWTGGPDARRTQADGRGIVAGSVTSLTILDHVRMSFWSCPAHGFDVFTTCHKTHRKQVAAQRVVILFAWWREALRGWFYQSPRLGWEWASDSEKPNSEAGKRKNVRARLKDMALLPVLPCGFLYLHMGLGKV</sequence>